<dbReference type="GeneID" id="90001265"/>
<dbReference type="InterPro" id="IPR057495">
    <property type="entry name" value="AAA_lid_BCS1"/>
</dbReference>
<feature type="domain" description="BCS1 N-terminal" evidence="14">
    <location>
        <begin position="95"/>
        <end position="286"/>
    </location>
</feature>
<dbReference type="Gene3D" id="3.40.50.300">
    <property type="entry name" value="P-loop containing nucleotide triphosphate hydrolases"/>
    <property type="match status" value="1"/>
</dbReference>
<feature type="region of interest" description="Disordered" evidence="12">
    <location>
        <begin position="1"/>
        <end position="25"/>
    </location>
</feature>
<feature type="region of interest" description="Disordered" evidence="12">
    <location>
        <begin position="618"/>
        <end position="637"/>
    </location>
</feature>
<evidence type="ECO:0000256" key="9">
    <source>
        <dbReference type="ARBA" id="ARBA00023128"/>
    </source>
</evidence>
<dbReference type="RefSeq" id="XP_064728486.1">
    <property type="nucleotide sequence ID" value="XM_064876222.1"/>
</dbReference>
<sequence>MPARPNWAEEFRTTPPNDSSRTLPLAANNTDRENEAIDRKIAKLIENYNNHGFAGAVMGVASDSMATGFVKLVAPLYYTINDKYPRTMRAIYVAVLLGVLARYIPDYLPKIWQWLRSHLLASVTIPNSSKSLYHNVMTYMLQKAALKNRRALTALSAVEARNTGAIIADDQSVIYQGGANMQFFKHNGDSFIFTRQANDITIWRFGWSPAKICAFLDDIHKAAEKKKQTEKITVFGARDTNEAQDYDNQNGWDEYNNQTQDYSHGYTPAFEWVELRAADPRTMESVCLPAAIKDQLINDLEDYCSDEAPGWYADVGSTMRRGYLLYGPPGTGKTSFVMAVASRWKLKVYIVSLLDPGMTDNVLMDLMQSIQRGCLVLLEDIDCAGLGREIGGKVQNKLNDKPSVSEDEKKAEQSHKDTATDSTTDTADTDTESSSSDESSPRRRKSSKKSKKSKQKSHKKSKKEKREGKEKKRKASKEQEEPTPKSQVTLSGLLNAIDGVCAPTGHLLFMTTNHKEALDDALTREGRCHMKVLFDFAVREQVVDLFKSIYRPITSSSKPSFDLKEVPELAQQFADQVPEHVFTPVKIQVYLMQHKSSPRDAVKGAAAWVKEKLQELAEKEENAKAAEEEAMAKDRTS</sequence>
<evidence type="ECO:0000256" key="11">
    <source>
        <dbReference type="ARBA" id="ARBA00048778"/>
    </source>
</evidence>
<dbReference type="Proteomes" id="UP001334248">
    <property type="component" value="Unassembled WGS sequence"/>
</dbReference>
<reference evidence="15 16" key="1">
    <citation type="journal article" date="2023" name="Res Sq">
        <title>Genomic and morphological characterization of Knufia obscura isolated from the Mars 2020 spacecraft assembly facility.</title>
        <authorList>
            <person name="Chander A.M."/>
            <person name="Teixeira M.M."/>
            <person name="Singh N.K."/>
            <person name="Williams M.P."/>
            <person name="Parker C.W."/>
            <person name="Leo P."/>
            <person name="Stajich J.E."/>
            <person name="Torok T."/>
            <person name="Tighe S."/>
            <person name="Mason C.E."/>
            <person name="Venkateswaran K."/>
        </authorList>
    </citation>
    <scope>NUCLEOTIDE SEQUENCE [LARGE SCALE GENOMIC DNA]</scope>
    <source>
        <strain evidence="15 16">CCFEE 5817</strain>
    </source>
</reference>
<evidence type="ECO:0000256" key="12">
    <source>
        <dbReference type="SAM" id="MobiDB-lite"/>
    </source>
</evidence>
<evidence type="ECO:0000313" key="16">
    <source>
        <dbReference type="Proteomes" id="UP001334248"/>
    </source>
</evidence>
<dbReference type="InterPro" id="IPR050747">
    <property type="entry name" value="Mitochondrial_chaperone_BCS1"/>
</dbReference>
<name>A0ABR0RID4_9EURO</name>
<keyword evidence="16" id="KW-1185">Reference proteome</keyword>
<dbReference type="Pfam" id="PF25426">
    <property type="entry name" value="AAA_lid_BCS1"/>
    <property type="match status" value="1"/>
</dbReference>
<evidence type="ECO:0000256" key="5">
    <source>
        <dbReference type="ARBA" id="ARBA00022792"/>
    </source>
</evidence>
<feature type="domain" description="AAA+ ATPase" evidence="13">
    <location>
        <begin position="319"/>
        <end position="534"/>
    </location>
</feature>
<proteinExistence type="inferred from homology"/>
<protein>
    <submittedName>
        <fullName evidence="15">Uncharacterized protein</fullName>
    </submittedName>
</protein>
<feature type="compositionally biased region" description="Basic and acidic residues" evidence="12">
    <location>
        <begin position="464"/>
        <end position="483"/>
    </location>
</feature>
<organism evidence="15 16">
    <name type="scientific">Knufia obscura</name>
    <dbReference type="NCBI Taxonomy" id="1635080"/>
    <lineage>
        <taxon>Eukaryota</taxon>
        <taxon>Fungi</taxon>
        <taxon>Dikarya</taxon>
        <taxon>Ascomycota</taxon>
        <taxon>Pezizomycotina</taxon>
        <taxon>Eurotiomycetes</taxon>
        <taxon>Chaetothyriomycetidae</taxon>
        <taxon>Chaetothyriales</taxon>
        <taxon>Trichomeriaceae</taxon>
        <taxon>Knufia</taxon>
    </lineage>
</organism>
<evidence type="ECO:0000256" key="3">
    <source>
        <dbReference type="ARBA" id="ARBA00022692"/>
    </source>
</evidence>
<evidence type="ECO:0000256" key="4">
    <source>
        <dbReference type="ARBA" id="ARBA00022741"/>
    </source>
</evidence>
<evidence type="ECO:0000256" key="2">
    <source>
        <dbReference type="ARBA" id="ARBA00007448"/>
    </source>
</evidence>
<feature type="compositionally biased region" description="Basic residues" evidence="12">
    <location>
        <begin position="442"/>
        <end position="463"/>
    </location>
</feature>
<dbReference type="InterPro" id="IPR014851">
    <property type="entry name" value="BCS1_N"/>
</dbReference>
<dbReference type="InterPro" id="IPR003959">
    <property type="entry name" value="ATPase_AAA_core"/>
</dbReference>
<dbReference type="EMBL" id="JAVHJV010000009">
    <property type="protein sequence ID" value="KAK5940396.1"/>
    <property type="molecule type" value="Genomic_DNA"/>
</dbReference>
<keyword evidence="6" id="KW-0378">Hydrolase</keyword>
<gene>
    <name evidence="15" type="ORF">PMZ80_007816</name>
</gene>
<evidence type="ECO:0000256" key="7">
    <source>
        <dbReference type="ARBA" id="ARBA00022840"/>
    </source>
</evidence>
<dbReference type="InterPro" id="IPR027417">
    <property type="entry name" value="P-loop_NTPase"/>
</dbReference>
<dbReference type="Pfam" id="PF08740">
    <property type="entry name" value="BCS1_N"/>
    <property type="match status" value="1"/>
</dbReference>
<keyword evidence="3" id="KW-0812">Transmembrane</keyword>
<dbReference type="PANTHER" id="PTHR23070">
    <property type="entry name" value="BCS1 AAA-TYPE ATPASE"/>
    <property type="match status" value="1"/>
</dbReference>
<keyword evidence="9" id="KW-0496">Mitochondrion</keyword>
<evidence type="ECO:0000313" key="15">
    <source>
        <dbReference type="EMBL" id="KAK5940396.1"/>
    </source>
</evidence>
<accession>A0ABR0RID4</accession>
<evidence type="ECO:0000256" key="10">
    <source>
        <dbReference type="ARBA" id="ARBA00023136"/>
    </source>
</evidence>
<comment type="subcellular location">
    <subcellularLocation>
        <location evidence="1">Mitochondrion inner membrane</location>
        <topology evidence="1">Single-pass membrane protein</topology>
    </subcellularLocation>
</comment>
<evidence type="ECO:0000259" key="14">
    <source>
        <dbReference type="SMART" id="SM01024"/>
    </source>
</evidence>
<comment type="caution">
    <text evidence="15">The sequence shown here is derived from an EMBL/GenBank/DDBJ whole genome shotgun (WGS) entry which is preliminary data.</text>
</comment>
<comment type="catalytic activity">
    <reaction evidence="11">
        <text>ATP + H2O = ADP + phosphate + H(+)</text>
        <dbReference type="Rhea" id="RHEA:13065"/>
        <dbReference type="ChEBI" id="CHEBI:15377"/>
        <dbReference type="ChEBI" id="CHEBI:15378"/>
        <dbReference type="ChEBI" id="CHEBI:30616"/>
        <dbReference type="ChEBI" id="CHEBI:43474"/>
        <dbReference type="ChEBI" id="CHEBI:456216"/>
    </reaction>
    <physiologicalReaction direction="left-to-right" evidence="11">
        <dbReference type="Rhea" id="RHEA:13066"/>
    </physiologicalReaction>
</comment>
<dbReference type="SUPFAM" id="SSF52540">
    <property type="entry name" value="P-loop containing nucleoside triphosphate hydrolases"/>
    <property type="match status" value="1"/>
</dbReference>
<evidence type="ECO:0000256" key="1">
    <source>
        <dbReference type="ARBA" id="ARBA00004434"/>
    </source>
</evidence>
<keyword evidence="5" id="KW-0999">Mitochondrion inner membrane</keyword>
<evidence type="ECO:0000256" key="6">
    <source>
        <dbReference type="ARBA" id="ARBA00022801"/>
    </source>
</evidence>
<comment type="similarity">
    <text evidence="2">Belongs to the AAA ATPase family. BCS1 subfamily.</text>
</comment>
<evidence type="ECO:0000259" key="13">
    <source>
        <dbReference type="SMART" id="SM00382"/>
    </source>
</evidence>
<dbReference type="SMART" id="SM00382">
    <property type="entry name" value="AAA"/>
    <property type="match status" value="1"/>
</dbReference>
<dbReference type="Pfam" id="PF00004">
    <property type="entry name" value="AAA"/>
    <property type="match status" value="1"/>
</dbReference>
<dbReference type="InterPro" id="IPR003593">
    <property type="entry name" value="AAA+_ATPase"/>
</dbReference>
<keyword evidence="8" id="KW-1133">Transmembrane helix</keyword>
<feature type="compositionally biased region" description="Basic and acidic residues" evidence="12">
    <location>
        <begin position="398"/>
        <end position="419"/>
    </location>
</feature>
<keyword evidence="4" id="KW-0547">Nucleotide-binding</keyword>
<feature type="compositionally biased region" description="Low complexity" evidence="12">
    <location>
        <begin position="420"/>
        <end position="438"/>
    </location>
</feature>
<feature type="region of interest" description="Disordered" evidence="12">
    <location>
        <begin position="393"/>
        <end position="487"/>
    </location>
</feature>
<keyword evidence="7" id="KW-0067">ATP-binding</keyword>
<dbReference type="SMART" id="SM01024">
    <property type="entry name" value="BCS1_N"/>
    <property type="match status" value="1"/>
</dbReference>
<keyword evidence="10" id="KW-0472">Membrane</keyword>
<evidence type="ECO:0000256" key="8">
    <source>
        <dbReference type="ARBA" id="ARBA00022989"/>
    </source>
</evidence>